<protein>
    <recommendedName>
        <fullName evidence="4">Transmembrane protein</fullName>
    </recommendedName>
</protein>
<evidence type="ECO:0000256" key="1">
    <source>
        <dbReference type="SAM" id="Phobius"/>
    </source>
</evidence>
<dbReference type="KEGG" id="salf:SMD44_02716"/>
<gene>
    <name evidence="2" type="ORF">SMD44_02716</name>
</gene>
<dbReference type="OrthoDB" id="4337591at2"/>
<dbReference type="AlphaFoldDB" id="A0A1Z1WA28"/>
<name>A0A1Z1WA28_9ACTN</name>
<dbReference type="EMBL" id="CP021748">
    <property type="protein sequence ID" value="ARX83301.1"/>
    <property type="molecule type" value="Genomic_DNA"/>
</dbReference>
<keyword evidence="1" id="KW-0472">Membrane</keyword>
<organism evidence="2 3">
    <name type="scientific">Streptomyces alboflavus</name>
    <dbReference type="NCBI Taxonomy" id="67267"/>
    <lineage>
        <taxon>Bacteria</taxon>
        <taxon>Bacillati</taxon>
        <taxon>Actinomycetota</taxon>
        <taxon>Actinomycetes</taxon>
        <taxon>Kitasatosporales</taxon>
        <taxon>Streptomycetaceae</taxon>
        <taxon>Streptomyces</taxon>
    </lineage>
</organism>
<keyword evidence="1" id="KW-1133">Transmembrane helix</keyword>
<keyword evidence="3" id="KW-1185">Reference proteome</keyword>
<dbReference type="Proteomes" id="UP000195880">
    <property type="component" value="Chromosome"/>
</dbReference>
<evidence type="ECO:0000313" key="3">
    <source>
        <dbReference type="Proteomes" id="UP000195880"/>
    </source>
</evidence>
<dbReference type="eggNOG" id="ENOG5031EHB">
    <property type="taxonomic scope" value="Bacteria"/>
</dbReference>
<proteinExistence type="predicted"/>
<sequence length="210" mass="22350">MTHLPHLRPEDRADFEWVLSLALDVTDIRSALEQAPTAHDRHRLRARARAAADEISQAAATEYRTYLRARAAVTTAPQNPGELSQPPTSTGAGALLPALAVLAPLISAIAATAFLLLGYGIQLVTPQSKLAASLVTAGWVSALASAITTAVGLGALLATALRQRATPFPLLIVHNPAAEQARNAWQQALLERGMLPYLRKQLSANPPRPQ</sequence>
<evidence type="ECO:0000313" key="2">
    <source>
        <dbReference type="EMBL" id="ARX83301.1"/>
    </source>
</evidence>
<feature type="transmembrane region" description="Helical" evidence="1">
    <location>
        <begin position="94"/>
        <end position="119"/>
    </location>
</feature>
<evidence type="ECO:0008006" key="4">
    <source>
        <dbReference type="Google" id="ProtNLM"/>
    </source>
</evidence>
<dbReference type="RefSeq" id="WP_087883979.1">
    <property type="nucleotide sequence ID" value="NZ_CP021748.1"/>
</dbReference>
<feature type="transmembrane region" description="Helical" evidence="1">
    <location>
        <begin position="139"/>
        <end position="161"/>
    </location>
</feature>
<reference evidence="2 3" key="1">
    <citation type="submission" date="2017-05" db="EMBL/GenBank/DDBJ databases">
        <title>Streptomyces alboflavus Genome sequencing and assembly.</title>
        <authorList>
            <person name="Wang Y."/>
            <person name="Du B."/>
            <person name="Ding Y."/>
            <person name="Liu H."/>
            <person name="Hou Q."/>
            <person name="Liu K."/>
            <person name="Wang C."/>
            <person name="Yao L."/>
        </authorList>
    </citation>
    <scope>NUCLEOTIDE SEQUENCE [LARGE SCALE GENOMIC DNA]</scope>
    <source>
        <strain evidence="2 3">MDJK44</strain>
    </source>
</reference>
<accession>A0A1Z1WA28</accession>
<keyword evidence="1" id="KW-0812">Transmembrane</keyword>
<dbReference type="STRING" id="67267.GCA_000716675_05010"/>